<dbReference type="AlphaFoldDB" id="A0A1M6GBL1"/>
<dbReference type="Proteomes" id="UP000184185">
    <property type="component" value="Unassembled WGS sequence"/>
</dbReference>
<keyword evidence="1" id="KW-0812">Transmembrane</keyword>
<protein>
    <submittedName>
        <fullName evidence="2">Energy-coupling factor transport system substrate-specific component</fullName>
    </submittedName>
</protein>
<accession>A0A1M6GBL1</accession>
<proteinExistence type="predicted"/>
<feature type="transmembrane region" description="Helical" evidence="1">
    <location>
        <begin position="53"/>
        <end position="75"/>
    </location>
</feature>
<evidence type="ECO:0000256" key="1">
    <source>
        <dbReference type="SAM" id="Phobius"/>
    </source>
</evidence>
<gene>
    <name evidence="2" type="ORF">SAMN02745725_01703</name>
</gene>
<keyword evidence="1" id="KW-0472">Membrane</keyword>
<organism evidence="2 3">
    <name type="scientific">Pseudobutyrivibrio xylanivorans DSM 14809</name>
    <dbReference type="NCBI Taxonomy" id="1123012"/>
    <lineage>
        <taxon>Bacteria</taxon>
        <taxon>Bacillati</taxon>
        <taxon>Bacillota</taxon>
        <taxon>Clostridia</taxon>
        <taxon>Lachnospirales</taxon>
        <taxon>Lachnospiraceae</taxon>
        <taxon>Pseudobutyrivibrio</taxon>
    </lineage>
</organism>
<sequence>MEIPIPGNMNLQNNMNNKVCFTTKDIALAGMMIAVIEVCKVALSFLPNIELTTFWLIMFTLYFGRKVVAVVPAFILVEGVVYGMNTWWIMYLYIWPLLVLLTWIFRKEDSALFWGIVSGIFGLCFGMLCSITYFFIGLSSGGVVAGFNTAFSWWISGIMWDMVHCAGNFVFMVILYTPIKNVMKMIASRTNC</sequence>
<keyword evidence="1" id="KW-1133">Transmembrane helix</keyword>
<feature type="transmembrane region" description="Helical" evidence="1">
    <location>
        <begin position="151"/>
        <end position="176"/>
    </location>
</feature>
<reference evidence="2 3" key="1">
    <citation type="submission" date="2016-11" db="EMBL/GenBank/DDBJ databases">
        <authorList>
            <person name="Jaros S."/>
            <person name="Januszkiewicz K."/>
            <person name="Wedrychowicz H."/>
        </authorList>
    </citation>
    <scope>NUCLEOTIDE SEQUENCE [LARGE SCALE GENOMIC DNA]</scope>
    <source>
        <strain evidence="2 3">DSM 14809</strain>
    </source>
</reference>
<dbReference type="EMBL" id="FQYQ01000009">
    <property type="protein sequence ID" value="SHJ07284.1"/>
    <property type="molecule type" value="Genomic_DNA"/>
</dbReference>
<feature type="transmembrane region" description="Helical" evidence="1">
    <location>
        <begin position="26"/>
        <end position="46"/>
    </location>
</feature>
<evidence type="ECO:0000313" key="2">
    <source>
        <dbReference type="EMBL" id="SHJ07284.1"/>
    </source>
</evidence>
<feature type="transmembrane region" description="Helical" evidence="1">
    <location>
        <begin position="112"/>
        <end position="136"/>
    </location>
</feature>
<feature type="transmembrane region" description="Helical" evidence="1">
    <location>
        <begin position="87"/>
        <end position="105"/>
    </location>
</feature>
<evidence type="ECO:0000313" key="3">
    <source>
        <dbReference type="Proteomes" id="UP000184185"/>
    </source>
</evidence>
<keyword evidence="3" id="KW-1185">Reference proteome</keyword>
<name>A0A1M6GBL1_PSEXY</name>